<dbReference type="EMBL" id="AP026818">
    <property type="protein sequence ID" value="BDR81953.1"/>
    <property type="molecule type" value="Genomic_DNA"/>
</dbReference>
<reference evidence="3 6" key="2">
    <citation type="submission" date="2022-09" db="EMBL/GenBank/DDBJ databases">
        <title>complete genome sequences of Clostridium tetani str. KHSU-234311-028 isolated from soil.</title>
        <authorList>
            <person name="Sekizuka T."/>
            <person name="Shitada C."/>
            <person name="Takahashi M."/>
            <person name="Kuroda M."/>
        </authorList>
    </citation>
    <scope>NUCLEOTIDE SEQUENCE [LARGE SCALE GENOMIC DNA]</scope>
    <source>
        <strain evidence="3 6">KHSU-234311-028</strain>
    </source>
</reference>
<dbReference type="RefSeq" id="WP_129029066.1">
    <property type="nucleotide sequence ID" value="NZ_AP026806.1"/>
</dbReference>
<dbReference type="Pfam" id="PF13649">
    <property type="entry name" value="Methyltransf_25"/>
    <property type="match status" value="1"/>
</dbReference>
<dbReference type="GO" id="GO:0032259">
    <property type="term" value="P:methylation"/>
    <property type="evidence" value="ECO:0007669"/>
    <property type="project" value="UniProtKB-KW"/>
</dbReference>
<sequence length="246" mass="29438">MECYKDFAQIYDNLIKEDIDYHSWSNFIMDIVNIHNIKKDNYLDLACGTGNITEIISKHFKSTWAVDLSSDMLAEAEMKLRYNGIKGNFVKQDISKLELGKEFNLITCCLDSINYLTSTEDVESYFLRVYNHLKDGGIFIFDINSYYKITEVLGDNTYTYDSEEVFYTWENYLDKDIVEMYLTFFIKKANGYYERFDEVHRERAYKMEWLEKLIKKNKFKIIDKFNGYEFKAIEEKSERIVYVLKK</sequence>
<dbReference type="EMBL" id="QMAP01000005">
    <property type="protein sequence ID" value="RXI48986.1"/>
    <property type="molecule type" value="Genomic_DNA"/>
</dbReference>
<name>A0A4Q0VEB9_CLOTA</name>
<protein>
    <submittedName>
        <fullName evidence="4">Class I SAM-dependent methyltransferase</fullName>
    </submittedName>
    <submittedName>
        <fullName evidence="3">S-adenosylmethionine-dependent methyltransferase</fullName>
    </submittedName>
</protein>
<dbReference type="GO" id="GO:0008168">
    <property type="term" value="F:methyltransferase activity"/>
    <property type="evidence" value="ECO:0007669"/>
    <property type="project" value="UniProtKB-KW"/>
</dbReference>
<evidence type="ECO:0000259" key="2">
    <source>
        <dbReference type="Pfam" id="PF13649"/>
    </source>
</evidence>
<proteinExistence type="predicted"/>
<dbReference type="PANTHER" id="PTHR43861">
    <property type="entry name" value="TRANS-ACONITATE 2-METHYLTRANSFERASE-RELATED"/>
    <property type="match status" value="1"/>
</dbReference>
<evidence type="ECO:0000313" key="3">
    <source>
        <dbReference type="EMBL" id="BDR81953.1"/>
    </source>
</evidence>
<reference evidence="4 5" key="1">
    <citation type="submission" date="2018-06" db="EMBL/GenBank/DDBJ databases">
        <title>Genome conservation of Clostridium tetani.</title>
        <authorList>
            <person name="Bruggemann H."/>
            <person name="Popoff M.R."/>
        </authorList>
    </citation>
    <scope>NUCLEOTIDE SEQUENCE [LARGE SCALE GENOMIC DNA]</scope>
    <source>
        <strain evidence="4 5">2017.061</strain>
    </source>
</reference>
<dbReference type="AlphaFoldDB" id="A0A4Q0VEB9"/>
<evidence type="ECO:0000313" key="6">
    <source>
        <dbReference type="Proteomes" id="UP001321763"/>
    </source>
</evidence>
<dbReference type="Gene3D" id="3.40.50.150">
    <property type="entry name" value="Vaccinia Virus protein VP39"/>
    <property type="match status" value="1"/>
</dbReference>
<dbReference type="Gene3D" id="2.20.25.110">
    <property type="entry name" value="S-adenosyl-L-methionine-dependent methyltransferases"/>
    <property type="match status" value="1"/>
</dbReference>
<dbReference type="SUPFAM" id="SSF53335">
    <property type="entry name" value="S-adenosyl-L-methionine-dependent methyltransferases"/>
    <property type="match status" value="1"/>
</dbReference>
<keyword evidence="1 4" id="KW-0808">Transferase</keyword>
<dbReference type="Proteomes" id="UP001321763">
    <property type="component" value="Chromosome"/>
</dbReference>
<evidence type="ECO:0000313" key="5">
    <source>
        <dbReference type="Proteomes" id="UP000290921"/>
    </source>
</evidence>
<gene>
    <name evidence="4" type="ORF">DP130_06115</name>
    <name evidence="3" type="ORF">K234311028_21990</name>
</gene>
<accession>A0A4Q0VEB9</accession>
<dbReference type="InterPro" id="IPR029063">
    <property type="entry name" value="SAM-dependent_MTases_sf"/>
</dbReference>
<feature type="domain" description="Methyltransferase" evidence="2">
    <location>
        <begin position="43"/>
        <end position="137"/>
    </location>
</feature>
<dbReference type="CDD" id="cd02440">
    <property type="entry name" value="AdoMet_MTases"/>
    <property type="match status" value="1"/>
</dbReference>
<evidence type="ECO:0000256" key="1">
    <source>
        <dbReference type="ARBA" id="ARBA00022679"/>
    </source>
</evidence>
<keyword evidence="4" id="KW-0489">Methyltransferase</keyword>
<evidence type="ECO:0000313" key="4">
    <source>
        <dbReference type="EMBL" id="RXI48986.1"/>
    </source>
</evidence>
<organism evidence="4 5">
    <name type="scientific">Clostridium tetani</name>
    <dbReference type="NCBI Taxonomy" id="1513"/>
    <lineage>
        <taxon>Bacteria</taxon>
        <taxon>Bacillati</taxon>
        <taxon>Bacillota</taxon>
        <taxon>Clostridia</taxon>
        <taxon>Eubacteriales</taxon>
        <taxon>Clostridiaceae</taxon>
        <taxon>Clostridium</taxon>
    </lineage>
</organism>
<dbReference type="Proteomes" id="UP000290921">
    <property type="component" value="Unassembled WGS sequence"/>
</dbReference>
<dbReference type="InterPro" id="IPR041698">
    <property type="entry name" value="Methyltransf_25"/>
</dbReference>